<feature type="region of interest" description="Disordered" evidence="1">
    <location>
        <begin position="60"/>
        <end position="175"/>
    </location>
</feature>
<keyword evidence="3" id="KW-1185">Reference proteome</keyword>
<name>A0AAD4U9Y9_OVIAM</name>
<proteinExistence type="predicted"/>
<evidence type="ECO:0000256" key="1">
    <source>
        <dbReference type="SAM" id="MobiDB-lite"/>
    </source>
</evidence>
<reference evidence="2" key="1">
    <citation type="submission" date="2022-03" db="EMBL/GenBank/DDBJ databases">
        <title>Genomic analyses of argali, domestic sheep and their hybrids provide insights into chromosomal evolution, heterosis and genetic basis of agronomic traits.</title>
        <authorList>
            <person name="Li M."/>
        </authorList>
    </citation>
    <scope>NUCLEOTIDE SEQUENCE</scope>
    <source>
        <strain evidence="2">CAU-MHL-2022a</strain>
        <tissue evidence="2">Skin</tissue>
    </source>
</reference>
<protein>
    <submittedName>
        <fullName evidence="2">Uncharacterized protein</fullName>
    </submittedName>
</protein>
<evidence type="ECO:0000313" key="3">
    <source>
        <dbReference type="Proteomes" id="UP001214576"/>
    </source>
</evidence>
<comment type="caution">
    <text evidence="2">The sequence shown here is derived from an EMBL/GenBank/DDBJ whole genome shotgun (WGS) entry which is preliminary data.</text>
</comment>
<dbReference type="Proteomes" id="UP001214576">
    <property type="component" value="Unassembled WGS sequence"/>
</dbReference>
<feature type="compositionally biased region" description="Basic and acidic residues" evidence="1">
    <location>
        <begin position="71"/>
        <end position="88"/>
    </location>
</feature>
<sequence>MSGNSDSLMKFSVTVEDVPNRMFQMSVCLRDFSEKKATAVPFPYARADPVPVILRARAFDDSHGVSQNSRSFDRKCKGSDNRRKKDAAELPEDNEDWLPRKTAQAAEQLSPCATTPEPALWSPETQPPDHVPQLRSPHCPERMPPDRSPLYSSGGPLLAATGEKPRSSKTQHRKK</sequence>
<dbReference type="AlphaFoldDB" id="A0AAD4U9Y9"/>
<evidence type="ECO:0000313" key="2">
    <source>
        <dbReference type="EMBL" id="KAI4540847.1"/>
    </source>
</evidence>
<dbReference type="EMBL" id="JAKZEL010000009">
    <property type="protein sequence ID" value="KAI4540847.1"/>
    <property type="molecule type" value="Genomic_DNA"/>
</dbReference>
<accession>A0AAD4U9Y9</accession>
<gene>
    <name evidence="2" type="ORF">MG293_009888</name>
</gene>
<organism evidence="2 3">
    <name type="scientific">Ovis ammon polii</name>
    <dbReference type="NCBI Taxonomy" id="230172"/>
    <lineage>
        <taxon>Eukaryota</taxon>
        <taxon>Metazoa</taxon>
        <taxon>Chordata</taxon>
        <taxon>Craniata</taxon>
        <taxon>Vertebrata</taxon>
        <taxon>Euteleostomi</taxon>
        <taxon>Mammalia</taxon>
        <taxon>Eutheria</taxon>
        <taxon>Laurasiatheria</taxon>
        <taxon>Artiodactyla</taxon>
        <taxon>Ruminantia</taxon>
        <taxon>Pecora</taxon>
        <taxon>Bovidae</taxon>
        <taxon>Caprinae</taxon>
        <taxon>Ovis</taxon>
    </lineage>
</organism>